<dbReference type="STRING" id="57577.A0A2K3M222"/>
<name>A0A2K3M222_TRIPR</name>
<dbReference type="Gene3D" id="2.30.30.490">
    <property type="match status" value="1"/>
</dbReference>
<dbReference type="AlphaFoldDB" id="A0A2K3M222"/>
<keyword evidence="1" id="KW-0489">Methyltransferase</keyword>
<dbReference type="InterPro" id="IPR043151">
    <property type="entry name" value="BAH_sf"/>
</dbReference>
<sequence length="77" mass="8455">MVPLEGTQKPRAVSKETKAFSDDGEIRWEGGPEGKTCSGCLLYKQAIIRGEVVSVGTSVSVEVDESNELPNIYYIEY</sequence>
<dbReference type="GO" id="GO:0008168">
    <property type="term" value="F:methyltransferase activity"/>
    <property type="evidence" value="ECO:0007669"/>
    <property type="project" value="UniProtKB-KW"/>
</dbReference>
<organism evidence="1 2">
    <name type="scientific">Trifolium pratense</name>
    <name type="common">Red clover</name>
    <dbReference type="NCBI Taxonomy" id="57577"/>
    <lineage>
        <taxon>Eukaryota</taxon>
        <taxon>Viridiplantae</taxon>
        <taxon>Streptophyta</taxon>
        <taxon>Embryophyta</taxon>
        <taxon>Tracheophyta</taxon>
        <taxon>Spermatophyta</taxon>
        <taxon>Magnoliopsida</taxon>
        <taxon>eudicotyledons</taxon>
        <taxon>Gunneridae</taxon>
        <taxon>Pentapetalae</taxon>
        <taxon>rosids</taxon>
        <taxon>fabids</taxon>
        <taxon>Fabales</taxon>
        <taxon>Fabaceae</taxon>
        <taxon>Papilionoideae</taxon>
        <taxon>50 kb inversion clade</taxon>
        <taxon>NPAAA clade</taxon>
        <taxon>Hologalegina</taxon>
        <taxon>IRL clade</taxon>
        <taxon>Trifolieae</taxon>
        <taxon>Trifolium</taxon>
    </lineage>
</organism>
<dbReference type="GO" id="GO:0032259">
    <property type="term" value="P:methylation"/>
    <property type="evidence" value="ECO:0007669"/>
    <property type="project" value="UniProtKB-KW"/>
</dbReference>
<reference evidence="1 2" key="2">
    <citation type="journal article" date="2017" name="Front. Plant Sci.">
        <title>Gene Classification and Mining of Molecular Markers Useful in Red Clover (Trifolium pratense) Breeding.</title>
        <authorList>
            <person name="Istvanek J."/>
            <person name="Dluhosova J."/>
            <person name="Dluhos P."/>
            <person name="Patkova L."/>
            <person name="Nedelnik J."/>
            <person name="Repkova J."/>
        </authorList>
    </citation>
    <scope>NUCLEOTIDE SEQUENCE [LARGE SCALE GENOMIC DNA]</scope>
    <source>
        <strain evidence="2">cv. Tatra</strain>
        <tissue evidence="1">Young leaves</tissue>
    </source>
</reference>
<reference evidence="1 2" key="1">
    <citation type="journal article" date="2014" name="Am. J. Bot.">
        <title>Genome assembly and annotation for red clover (Trifolium pratense; Fabaceae).</title>
        <authorList>
            <person name="Istvanek J."/>
            <person name="Jaros M."/>
            <person name="Krenek A."/>
            <person name="Repkova J."/>
        </authorList>
    </citation>
    <scope>NUCLEOTIDE SEQUENCE [LARGE SCALE GENOMIC DNA]</scope>
    <source>
        <strain evidence="2">cv. Tatra</strain>
        <tissue evidence="1">Young leaves</tissue>
    </source>
</reference>
<evidence type="ECO:0000313" key="2">
    <source>
        <dbReference type="Proteomes" id="UP000236291"/>
    </source>
</evidence>
<protein>
    <submittedName>
        <fullName evidence="1">DNA (Cytosine-5)-methyltransferase</fullName>
    </submittedName>
</protein>
<accession>A0A2K3M222</accession>
<dbReference type="Proteomes" id="UP000236291">
    <property type="component" value="Unassembled WGS sequence"/>
</dbReference>
<evidence type="ECO:0000313" key="1">
    <source>
        <dbReference type="EMBL" id="PNX84820.1"/>
    </source>
</evidence>
<gene>
    <name evidence="1" type="ORF">L195_g040884</name>
</gene>
<dbReference type="EMBL" id="ASHM01047302">
    <property type="protein sequence ID" value="PNX84820.1"/>
    <property type="molecule type" value="Genomic_DNA"/>
</dbReference>
<proteinExistence type="predicted"/>
<comment type="caution">
    <text evidence="1">The sequence shown here is derived from an EMBL/GenBank/DDBJ whole genome shotgun (WGS) entry which is preliminary data.</text>
</comment>
<keyword evidence="1" id="KW-0808">Transferase</keyword>